<sequence length="51" mass="5896">MSSLSKNKSITHITTNLSASEMEMLYSEQVRSRLLQMFNLIGFDQDSIDKR</sequence>
<accession>A0ABW5Z5T3</accession>
<keyword evidence="2" id="KW-1185">Reference proteome</keyword>
<evidence type="ECO:0000313" key="1">
    <source>
        <dbReference type="EMBL" id="MFD2907506.1"/>
    </source>
</evidence>
<dbReference type="Gene3D" id="3.40.50.300">
    <property type="entry name" value="P-loop containing nucleotide triphosphate hydrolases"/>
    <property type="match status" value="1"/>
</dbReference>
<organism evidence="1 2">
    <name type="scientific">Flavobacterium ardleyense</name>
    <dbReference type="NCBI Taxonomy" id="2038737"/>
    <lineage>
        <taxon>Bacteria</taxon>
        <taxon>Pseudomonadati</taxon>
        <taxon>Bacteroidota</taxon>
        <taxon>Flavobacteriia</taxon>
        <taxon>Flavobacteriales</taxon>
        <taxon>Flavobacteriaceae</taxon>
        <taxon>Flavobacterium</taxon>
    </lineage>
</organism>
<reference evidence="2" key="1">
    <citation type="journal article" date="2019" name="Int. J. Syst. Evol. Microbiol.">
        <title>The Global Catalogue of Microorganisms (GCM) 10K type strain sequencing project: providing services to taxonomists for standard genome sequencing and annotation.</title>
        <authorList>
            <consortium name="The Broad Institute Genomics Platform"/>
            <consortium name="The Broad Institute Genome Sequencing Center for Infectious Disease"/>
            <person name="Wu L."/>
            <person name="Ma J."/>
        </authorList>
    </citation>
    <scope>NUCLEOTIDE SEQUENCE [LARGE SCALE GENOMIC DNA]</scope>
    <source>
        <strain evidence="2">KCTC 52644</strain>
    </source>
</reference>
<proteinExistence type="predicted"/>
<comment type="caution">
    <text evidence="1">The sequence shown here is derived from an EMBL/GenBank/DDBJ whole genome shotgun (WGS) entry which is preliminary data.</text>
</comment>
<protein>
    <submittedName>
        <fullName evidence="1">Uncharacterized protein</fullName>
    </submittedName>
</protein>
<name>A0ABW5Z5T3_9FLAO</name>
<evidence type="ECO:0000313" key="2">
    <source>
        <dbReference type="Proteomes" id="UP001597549"/>
    </source>
</evidence>
<gene>
    <name evidence="1" type="ORF">ACFSX9_02040</name>
</gene>
<dbReference type="Proteomes" id="UP001597549">
    <property type="component" value="Unassembled WGS sequence"/>
</dbReference>
<dbReference type="EMBL" id="JBHUOL010000006">
    <property type="protein sequence ID" value="MFD2907506.1"/>
    <property type="molecule type" value="Genomic_DNA"/>
</dbReference>
<dbReference type="InterPro" id="IPR027417">
    <property type="entry name" value="P-loop_NTPase"/>
</dbReference>